<feature type="transmembrane region" description="Helical" evidence="3">
    <location>
        <begin position="163"/>
        <end position="186"/>
    </location>
</feature>
<dbReference type="GO" id="GO:0016020">
    <property type="term" value="C:membrane"/>
    <property type="evidence" value="ECO:0007669"/>
    <property type="project" value="UniProtKB-SubCell"/>
</dbReference>
<dbReference type="AlphaFoldDB" id="N1PN20"/>
<dbReference type="Proteomes" id="UP000016933">
    <property type="component" value="Unassembled WGS sequence"/>
</dbReference>
<organism evidence="5 6">
    <name type="scientific">Dothistroma septosporum (strain NZE10 / CBS 128990)</name>
    <name type="common">Red band needle blight fungus</name>
    <name type="synonym">Mycosphaerella pini</name>
    <dbReference type="NCBI Taxonomy" id="675120"/>
    <lineage>
        <taxon>Eukaryota</taxon>
        <taxon>Fungi</taxon>
        <taxon>Dikarya</taxon>
        <taxon>Ascomycota</taxon>
        <taxon>Pezizomycotina</taxon>
        <taxon>Dothideomycetes</taxon>
        <taxon>Dothideomycetidae</taxon>
        <taxon>Mycosphaerellales</taxon>
        <taxon>Mycosphaerellaceae</taxon>
        <taxon>Dothistroma</taxon>
    </lineage>
</organism>
<feature type="transmembrane region" description="Helical" evidence="3">
    <location>
        <begin position="366"/>
        <end position="390"/>
    </location>
</feature>
<dbReference type="OrthoDB" id="6499973at2759"/>
<protein>
    <recommendedName>
        <fullName evidence="4">Major facilitator superfamily (MFS) profile domain-containing protein</fullName>
    </recommendedName>
</protein>
<feature type="transmembrane region" description="Helical" evidence="3">
    <location>
        <begin position="229"/>
        <end position="249"/>
    </location>
</feature>
<evidence type="ECO:0000259" key="4">
    <source>
        <dbReference type="PROSITE" id="PS50850"/>
    </source>
</evidence>
<dbReference type="InterPro" id="IPR050327">
    <property type="entry name" value="Proton-linked_MCT"/>
</dbReference>
<dbReference type="eggNOG" id="KOG2504">
    <property type="taxonomic scope" value="Eukaryota"/>
</dbReference>
<dbReference type="PANTHER" id="PTHR11360:SF230">
    <property type="entry name" value="MONOCARBOXYLATE TRANSPORTER, PUTATIVE (AFU_ORTHOLOGUE AFUA_2G12790)-RELATED"/>
    <property type="match status" value="1"/>
</dbReference>
<evidence type="ECO:0000256" key="1">
    <source>
        <dbReference type="ARBA" id="ARBA00004141"/>
    </source>
</evidence>
<feature type="transmembrane region" description="Helical" evidence="3">
    <location>
        <begin position="433"/>
        <end position="455"/>
    </location>
</feature>
<keyword evidence="3" id="KW-0812">Transmembrane</keyword>
<evidence type="ECO:0000313" key="5">
    <source>
        <dbReference type="EMBL" id="EME44826.1"/>
    </source>
</evidence>
<dbReference type="InterPro" id="IPR020846">
    <property type="entry name" value="MFS_dom"/>
</dbReference>
<reference evidence="6" key="1">
    <citation type="journal article" date="2012" name="PLoS Genet.">
        <title>The genomes of the fungal plant pathogens Cladosporium fulvum and Dothistroma septosporum reveal adaptation to different hosts and lifestyles but also signatures of common ancestry.</title>
        <authorList>
            <person name="de Wit P.J.G.M."/>
            <person name="van der Burgt A."/>
            <person name="Oekmen B."/>
            <person name="Stergiopoulos I."/>
            <person name="Abd-Elsalam K.A."/>
            <person name="Aerts A.L."/>
            <person name="Bahkali A.H."/>
            <person name="Beenen H.G."/>
            <person name="Chettri P."/>
            <person name="Cox M.P."/>
            <person name="Datema E."/>
            <person name="de Vries R.P."/>
            <person name="Dhillon B."/>
            <person name="Ganley A.R."/>
            <person name="Griffiths S.A."/>
            <person name="Guo Y."/>
            <person name="Hamelin R.C."/>
            <person name="Henrissat B."/>
            <person name="Kabir M.S."/>
            <person name="Jashni M.K."/>
            <person name="Kema G."/>
            <person name="Klaubauf S."/>
            <person name="Lapidus A."/>
            <person name="Levasseur A."/>
            <person name="Lindquist E."/>
            <person name="Mehrabi R."/>
            <person name="Ohm R.A."/>
            <person name="Owen T.J."/>
            <person name="Salamov A."/>
            <person name="Schwelm A."/>
            <person name="Schijlen E."/>
            <person name="Sun H."/>
            <person name="van den Burg H.A."/>
            <person name="van Ham R.C.H.J."/>
            <person name="Zhang S."/>
            <person name="Goodwin S.B."/>
            <person name="Grigoriev I.V."/>
            <person name="Collemare J."/>
            <person name="Bradshaw R.E."/>
        </authorList>
    </citation>
    <scope>NUCLEOTIDE SEQUENCE [LARGE SCALE GENOMIC DNA]</scope>
    <source>
        <strain evidence="6">NZE10 / CBS 128990</strain>
    </source>
</reference>
<keyword evidence="6" id="KW-1185">Reference proteome</keyword>
<dbReference type="EMBL" id="KB446539">
    <property type="protein sequence ID" value="EME44826.1"/>
    <property type="molecule type" value="Genomic_DNA"/>
</dbReference>
<feature type="transmembrane region" description="Helical" evidence="3">
    <location>
        <begin position="269"/>
        <end position="296"/>
    </location>
</feature>
<comment type="subcellular location">
    <subcellularLocation>
        <location evidence="1">Membrane</location>
        <topology evidence="1">Multi-pass membrane protein</topology>
    </subcellularLocation>
</comment>
<gene>
    <name evidence="5" type="ORF">DOTSEDRAFT_88843</name>
</gene>
<dbReference type="InterPro" id="IPR011701">
    <property type="entry name" value="MFS"/>
</dbReference>
<dbReference type="HOGENOM" id="CLU_001265_1_0_1"/>
<dbReference type="GO" id="GO:0022857">
    <property type="term" value="F:transmembrane transporter activity"/>
    <property type="evidence" value="ECO:0007669"/>
    <property type="project" value="InterPro"/>
</dbReference>
<feature type="transmembrane region" description="Helical" evidence="3">
    <location>
        <begin position="340"/>
        <end position="360"/>
    </location>
</feature>
<evidence type="ECO:0000256" key="3">
    <source>
        <dbReference type="SAM" id="Phobius"/>
    </source>
</evidence>
<dbReference type="PANTHER" id="PTHR11360">
    <property type="entry name" value="MONOCARBOXYLATE TRANSPORTER"/>
    <property type="match status" value="1"/>
</dbReference>
<feature type="transmembrane region" description="Helical" evidence="3">
    <location>
        <begin position="308"/>
        <end position="328"/>
    </location>
</feature>
<keyword evidence="3" id="KW-0472">Membrane</keyword>
<keyword evidence="3" id="KW-1133">Transmembrane helix</keyword>
<feature type="transmembrane region" description="Helical" evidence="3">
    <location>
        <begin position="111"/>
        <end position="133"/>
    </location>
</feature>
<evidence type="ECO:0000256" key="2">
    <source>
        <dbReference type="ARBA" id="ARBA00006727"/>
    </source>
</evidence>
<feature type="transmembrane region" description="Helical" evidence="3">
    <location>
        <begin position="140"/>
        <end position="157"/>
    </location>
</feature>
<reference evidence="5 6" key="2">
    <citation type="journal article" date="2012" name="PLoS Pathog.">
        <title>Diverse lifestyles and strategies of plant pathogenesis encoded in the genomes of eighteen Dothideomycetes fungi.</title>
        <authorList>
            <person name="Ohm R.A."/>
            <person name="Feau N."/>
            <person name="Henrissat B."/>
            <person name="Schoch C.L."/>
            <person name="Horwitz B.A."/>
            <person name="Barry K.W."/>
            <person name="Condon B.J."/>
            <person name="Copeland A.C."/>
            <person name="Dhillon B."/>
            <person name="Glaser F."/>
            <person name="Hesse C.N."/>
            <person name="Kosti I."/>
            <person name="LaButti K."/>
            <person name="Lindquist E.A."/>
            <person name="Lucas S."/>
            <person name="Salamov A.A."/>
            <person name="Bradshaw R.E."/>
            <person name="Ciuffetti L."/>
            <person name="Hamelin R.C."/>
            <person name="Kema G.H.J."/>
            <person name="Lawrence C."/>
            <person name="Scott J.A."/>
            <person name="Spatafora J.W."/>
            <person name="Turgeon B.G."/>
            <person name="de Wit P.J.G.M."/>
            <person name="Zhong S."/>
            <person name="Goodwin S.B."/>
            <person name="Grigoriev I.V."/>
        </authorList>
    </citation>
    <scope>NUCLEOTIDE SEQUENCE [LARGE SCALE GENOMIC DNA]</scope>
    <source>
        <strain evidence="6">NZE10 / CBS 128990</strain>
    </source>
</reference>
<feature type="transmembrane region" description="Helical" evidence="3">
    <location>
        <begin position="68"/>
        <end position="91"/>
    </location>
</feature>
<dbReference type="PROSITE" id="PS50850">
    <property type="entry name" value="MFS"/>
    <property type="match status" value="1"/>
</dbReference>
<feature type="domain" description="Major facilitator superfamily (MFS) profile" evidence="4">
    <location>
        <begin position="69"/>
        <end position="453"/>
    </location>
</feature>
<feature type="transmembrane region" description="Helical" evidence="3">
    <location>
        <begin position="402"/>
        <end position="421"/>
    </location>
</feature>
<accession>N1PN20</accession>
<evidence type="ECO:0000313" key="6">
    <source>
        <dbReference type="Proteomes" id="UP000016933"/>
    </source>
</evidence>
<dbReference type="Pfam" id="PF07690">
    <property type="entry name" value="MFS_1"/>
    <property type="match status" value="1"/>
</dbReference>
<comment type="similarity">
    <text evidence="2">Belongs to the major facilitator superfamily. Monocarboxylate porter (TC 2.A.1.13) family.</text>
</comment>
<feature type="transmembrane region" description="Helical" evidence="3">
    <location>
        <begin position="198"/>
        <end position="217"/>
    </location>
</feature>
<dbReference type="Gene3D" id="1.20.1250.20">
    <property type="entry name" value="MFS general substrate transporter like domains"/>
    <property type="match status" value="1"/>
</dbReference>
<dbReference type="SUPFAM" id="SSF103473">
    <property type="entry name" value="MFS general substrate transporter"/>
    <property type="match status" value="1"/>
</dbReference>
<proteinExistence type="inferred from homology"/>
<dbReference type="OMA" id="GSWMALT"/>
<name>N1PN20_DOTSN</name>
<sequence length="466" mass="50738">MLRERTLYSEPTFDSALAMQLKCHRRLNRVRGPSAIIIANATGRNKRPTSKGVDLRARWENISESMTTAAWIVLAGSFLALFPSFGLIVSIGTLQDYWQYHQLAGFSSRDIGWISGVFTYLALALGICCGPVFDRHGPRVVMLVGSIAYIVAIFLLAECKLYWQFMLCLGLLAGPAAAALTTVGLAVVSHWFKVKRGFASGIAMVGNSFGGVVIPLVLRHCFPRYGYAWSIRILGFVFTVCLIMSNFLVRSRFPPSPDAKKSKIFSLDLFGNGAFSFLTVSVLGIEVVLFGSLGILPTYAGLSTDYPAATGFYLIAVMNGSSCFGRILPGFISDYVGRFNTLLVMMVFTLVVMLAIWLPFGTSSLAALYAFTALFGFGTGSWMAMVPATIATLSGPHHFGQYFGTSYFVASLATLVCIPISGELIQSVGPKALVGFMCAMLFVSIFTFAASRWFLLGRVWKWSAIA</sequence>
<dbReference type="InterPro" id="IPR036259">
    <property type="entry name" value="MFS_trans_sf"/>
</dbReference>